<evidence type="ECO:0000256" key="1">
    <source>
        <dbReference type="ARBA" id="ARBA00023002"/>
    </source>
</evidence>
<dbReference type="GO" id="GO:0016491">
    <property type="term" value="F:oxidoreductase activity"/>
    <property type="evidence" value="ECO:0007669"/>
    <property type="project" value="UniProtKB-KW"/>
</dbReference>
<accession>A0AA50HMI5</accession>
<evidence type="ECO:0000313" key="3">
    <source>
        <dbReference type="Proteomes" id="UP001234585"/>
    </source>
</evidence>
<protein>
    <submittedName>
        <fullName evidence="2">FAD-binding oxidoreductase</fullName>
        <ecNumber evidence="2">1.-.-.-</ecNumber>
    </submittedName>
</protein>
<dbReference type="GO" id="GO:0005737">
    <property type="term" value="C:cytoplasm"/>
    <property type="evidence" value="ECO:0007669"/>
    <property type="project" value="TreeGrafter"/>
</dbReference>
<dbReference type="EC" id="1.-.-.-" evidence="2"/>
<keyword evidence="3" id="KW-1185">Reference proteome</keyword>
<evidence type="ECO:0000313" key="2">
    <source>
        <dbReference type="EMBL" id="WLS01082.1"/>
    </source>
</evidence>
<sequence>MDTMAHSQWLHDVRENVENYPIAAGDLKFDIAVIGGGFVGLWTSIFIKQLEPNARVAVFEKDQVGHGASGLNGGFLMTWWPKLASLRTMCGTDDALWLADQTTESVSAIGEFLRDNDIDADFTEAGWIWAATLAKHAGSWNGIVDLCRKLGRDRIFHVLEQEDVARRTGSSIHVAGVLERRSGTVHPGKLVAGLARVARQLGVAIYEDSPVLHFARTSPSVLQTRKARIVCDKVILATNAWTTEVSELSPYLFNIASSVIATEKIPGLLEKIGWTGGESIADSQSLVNYYRTTRDGRIIFGQGGGSVLYSGNSLSQKLRFDRDIANTISDFNRIYPMLRDVVIDKSWSGPIDRSYNGLPLLGRLQSSPNILYGFGWSGNGVNPSRIGGRILAGLALDRKERWTENGLVNGKARRFPPRLFGYLGGTAIRGALARKDVAEKAERPMLALDRMLVKLAPAGLEDKIE</sequence>
<keyword evidence="2" id="KW-0614">Plasmid</keyword>
<dbReference type="Gene3D" id="3.50.50.60">
    <property type="entry name" value="FAD/NAD(P)-binding domain"/>
    <property type="match status" value="1"/>
</dbReference>
<dbReference type="EMBL" id="CP132306">
    <property type="protein sequence ID" value="WLS01082.1"/>
    <property type="molecule type" value="Genomic_DNA"/>
</dbReference>
<name>A0AA50HMI5_9HYPH</name>
<dbReference type="AlphaFoldDB" id="A0AA50HMI5"/>
<organism evidence="2 3">
    <name type="scientific">Shinella sumterensis</name>
    <dbReference type="NCBI Taxonomy" id="1967501"/>
    <lineage>
        <taxon>Bacteria</taxon>
        <taxon>Pseudomonadati</taxon>
        <taxon>Pseudomonadota</taxon>
        <taxon>Alphaproteobacteria</taxon>
        <taxon>Hyphomicrobiales</taxon>
        <taxon>Rhizobiaceae</taxon>
        <taxon>Shinella</taxon>
    </lineage>
</organism>
<dbReference type="RefSeq" id="WP_306041337.1">
    <property type="nucleotide sequence ID" value="NZ_CP132306.1"/>
</dbReference>
<dbReference type="InterPro" id="IPR036188">
    <property type="entry name" value="FAD/NAD-bd_sf"/>
</dbReference>
<dbReference type="PANTHER" id="PTHR13847:SF285">
    <property type="entry name" value="FAD DEPENDENT OXIDOREDUCTASE DOMAIN-CONTAINING PROTEIN"/>
    <property type="match status" value="1"/>
</dbReference>
<dbReference type="Gene3D" id="3.30.9.10">
    <property type="entry name" value="D-Amino Acid Oxidase, subunit A, domain 2"/>
    <property type="match status" value="1"/>
</dbReference>
<geneLocation type="plasmid" evidence="2 3">
    <name>unnamed4</name>
</geneLocation>
<reference evidence="2 3" key="1">
    <citation type="submission" date="2023-08" db="EMBL/GenBank/DDBJ databases">
        <title>Pathogen: clinical or host-associated sample.</title>
        <authorList>
            <person name="Hergert J."/>
            <person name="Casey R."/>
            <person name="Wagner J."/>
            <person name="Young E.L."/>
            <person name="Oakeson K.F."/>
        </authorList>
    </citation>
    <scope>NUCLEOTIDE SEQUENCE [LARGE SCALE GENOMIC DNA]</scope>
    <source>
        <strain evidence="2 3">1760953</strain>
        <plasmid evidence="2 3">unnamed4</plasmid>
    </source>
</reference>
<dbReference type="Pfam" id="PF01266">
    <property type="entry name" value="DAO"/>
    <property type="match status" value="1"/>
</dbReference>
<proteinExistence type="predicted"/>
<dbReference type="PANTHER" id="PTHR13847">
    <property type="entry name" value="SARCOSINE DEHYDROGENASE-RELATED"/>
    <property type="match status" value="1"/>
</dbReference>
<gene>
    <name evidence="2" type="ORF">Q9313_26425</name>
</gene>
<dbReference type="Proteomes" id="UP001234585">
    <property type="component" value="Plasmid unnamed4"/>
</dbReference>
<dbReference type="SUPFAM" id="SSF51905">
    <property type="entry name" value="FAD/NAD(P)-binding domain"/>
    <property type="match status" value="1"/>
</dbReference>
<dbReference type="InterPro" id="IPR006076">
    <property type="entry name" value="FAD-dep_OxRdtase"/>
</dbReference>
<keyword evidence="1 2" id="KW-0560">Oxidoreductase</keyword>